<organism evidence="4 5">
    <name type="scientific">Halostagnicola kamekurae</name>
    <dbReference type="NCBI Taxonomy" id="619731"/>
    <lineage>
        <taxon>Archaea</taxon>
        <taxon>Methanobacteriati</taxon>
        <taxon>Methanobacteriota</taxon>
        <taxon>Stenosarchaea group</taxon>
        <taxon>Halobacteria</taxon>
        <taxon>Halobacteriales</taxon>
        <taxon>Natrialbaceae</taxon>
        <taxon>Halostagnicola</taxon>
    </lineage>
</organism>
<keyword evidence="5" id="KW-1185">Reference proteome</keyword>
<protein>
    <submittedName>
        <fullName evidence="4">Tripartite tricarboxylate transporter TctB family protein</fullName>
    </submittedName>
</protein>
<dbReference type="Proteomes" id="UP000199199">
    <property type="component" value="Unassembled WGS sequence"/>
</dbReference>
<dbReference type="Pfam" id="PF07331">
    <property type="entry name" value="TctB"/>
    <property type="match status" value="1"/>
</dbReference>
<dbReference type="AlphaFoldDB" id="A0A1I6UP64"/>
<feature type="transmembrane region" description="Helical" evidence="2">
    <location>
        <begin position="148"/>
        <end position="179"/>
    </location>
</feature>
<feature type="transmembrane region" description="Helical" evidence="2">
    <location>
        <begin position="36"/>
        <end position="55"/>
    </location>
</feature>
<evidence type="ECO:0000256" key="2">
    <source>
        <dbReference type="SAM" id="Phobius"/>
    </source>
</evidence>
<keyword evidence="2" id="KW-0812">Transmembrane</keyword>
<accession>A0A1I6UP64</accession>
<evidence type="ECO:0000313" key="4">
    <source>
        <dbReference type="EMBL" id="SFT03256.1"/>
    </source>
</evidence>
<name>A0A1I6UP64_9EURY</name>
<feature type="transmembrane region" description="Helical" evidence="2">
    <location>
        <begin position="185"/>
        <end position="206"/>
    </location>
</feature>
<reference evidence="5" key="1">
    <citation type="submission" date="2016-10" db="EMBL/GenBank/DDBJ databases">
        <authorList>
            <person name="Varghese N."/>
            <person name="Submissions S."/>
        </authorList>
    </citation>
    <scope>NUCLEOTIDE SEQUENCE [LARGE SCALE GENOMIC DNA]</scope>
    <source>
        <strain evidence="5">DSM 22427</strain>
    </source>
</reference>
<dbReference type="InterPro" id="IPR009936">
    <property type="entry name" value="DUF1468"/>
</dbReference>
<feature type="region of interest" description="Disordered" evidence="1">
    <location>
        <begin position="102"/>
        <end position="133"/>
    </location>
</feature>
<evidence type="ECO:0000259" key="3">
    <source>
        <dbReference type="Pfam" id="PF07331"/>
    </source>
</evidence>
<keyword evidence="2" id="KW-1133">Transmembrane helix</keyword>
<evidence type="ECO:0000313" key="5">
    <source>
        <dbReference type="Proteomes" id="UP000199199"/>
    </source>
</evidence>
<keyword evidence="2" id="KW-0472">Membrane</keyword>
<sequence length="217" mass="23980">MKKYKVIKARLCDRVCLIMIDNQPDHPFRKITGEHVFLVGLIVASTYMFIEATSFRDPSGLFPRFSAAATAIGAFLILFSSYLPAPLRAFTDDSGDIFGSHEEEVEEVSNKREATETANEASRVDSDAGTTGPSEIDSLDSTIRSKRFILVVLTAGYVLLSYLIGFLFASPIFALAYSLAVRHKWYVTIGLTLGSYAIVYLFILILNIRLNTGVFVG</sequence>
<proteinExistence type="predicted"/>
<feature type="transmembrane region" description="Helical" evidence="2">
    <location>
        <begin position="61"/>
        <end position="79"/>
    </location>
</feature>
<feature type="domain" description="DUF1468" evidence="3">
    <location>
        <begin position="41"/>
        <end position="210"/>
    </location>
</feature>
<dbReference type="EMBL" id="FOZS01000005">
    <property type="protein sequence ID" value="SFT03256.1"/>
    <property type="molecule type" value="Genomic_DNA"/>
</dbReference>
<evidence type="ECO:0000256" key="1">
    <source>
        <dbReference type="SAM" id="MobiDB-lite"/>
    </source>
</evidence>
<gene>
    <name evidence="4" type="ORF">SAMN04488556_3983</name>
</gene>